<sequence length="326" mass="35266">MEDCRRFFDFSTGGVPHSNNVPVSVAPGNFGCALPAPGSASIFPDTSICDQNSGLPGLGVGSNFGTVNAGVLQAHQDLGTSQKITAEVFNWDAIMQEFLKPEEVADGQLSETDLGNTEVQPREAQHIMPCWQNEQQHPAISSVDSLISVPTSLYQVPSNPLFGAPHMDGGVSGWLQSSSAVMGSPRHKPNSHVPVGSTYANNLGLSFYAQHFRSRAPICEDVPAEGASRNKNTEKLPVALGQQRGGDRCESLVFAPATQKHPRPYAEAQEKRKKQQQLEVNAVKNKRARVFSATTKSHLILKGSAENEIKRMRQRQAVRGRSAVIT</sequence>
<reference evidence="1" key="1">
    <citation type="journal article" date="2012" name="PLoS Genet.">
        <title>Comparative analysis of the genomes of two field isolates of the rice blast fungus Magnaporthe oryzae.</title>
        <authorList>
            <person name="Xue M."/>
            <person name="Yang J."/>
            <person name="Li Z."/>
            <person name="Hu S."/>
            <person name="Yao N."/>
            <person name="Dean R.A."/>
            <person name="Zhao W."/>
            <person name="Shen M."/>
            <person name="Zhang H."/>
            <person name="Li C."/>
            <person name="Liu L."/>
            <person name="Cao L."/>
            <person name="Xu X."/>
            <person name="Xing Y."/>
            <person name="Hsiang T."/>
            <person name="Zhang Z."/>
            <person name="Xu J.R."/>
            <person name="Peng Y.L."/>
        </authorList>
    </citation>
    <scope>NUCLEOTIDE SEQUENCE [LARGE SCALE GENOMIC DNA]</scope>
    <source>
        <strain evidence="1">P131</strain>
    </source>
</reference>
<gene>
    <name evidence="1" type="ORF">OOW_P131scaffold01740g5</name>
</gene>
<protein>
    <submittedName>
        <fullName evidence="1">Uncharacterized protein</fullName>
    </submittedName>
</protein>
<proteinExistence type="predicted"/>
<evidence type="ECO:0000313" key="1">
    <source>
        <dbReference type="EMBL" id="ELQ57999.1"/>
    </source>
</evidence>
<dbReference type="EMBL" id="JH794046">
    <property type="protein sequence ID" value="ELQ57999.1"/>
    <property type="molecule type" value="Genomic_DNA"/>
</dbReference>
<accession>L7IR19</accession>
<dbReference type="AlphaFoldDB" id="L7IR19"/>
<name>L7IR19_PYRO1</name>
<organism>
    <name type="scientific">Pyricularia oryzae (strain P131)</name>
    <name type="common">Rice blast fungus</name>
    <name type="synonym">Magnaporthe oryzae</name>
    <dbReference type="NCBI Taxonomy" id="1143193"/>
    <lineage>
        <taxon>Eukaryota</taxon>
        <taxon>Fungi</taxon>
        <taxon>Dikarya</taxon>
        <taxon>Ascomycota</taxon>
        <taxon>Pezizomycotina</taxon>
        <taxon>Sordariomycetes</taxon>
        <taxon>Sordariomycetidae</taxon>
        <taxon>Magnaporthales</taxon>
        <taxon>Pyriculariaceae</taxon>
        <taxon>Pyricularia</taxon>
    </lineage>
</organism>